<feature type="region of interest" description="Disordered" evidence="1">
    <location>
        <begin position="366"/>
        <end position="388"/>
    </location>
</feature>
<dbReference type="OMA" id="EALHEFC"/>
<evidence type="ECO:0000313" key="2">
    <source>
        <dbReference type="EMBL" id="KJA23237.1"/>
    </source>
</evidence>
<sequence>MSKNHHLIESFIVSQEVKDLAHELNRSATTIMTEGSGRNVRQFAAGLPAACMLLASENLNTGEVTRKSAQVASCLKPKEFQRVYDALKSAIEEAEKSTCITYHELHQLYKVEHLEEMFAPYITQATDELLLHSNQSEQTALFRCSVFFWSFTQHKLKSLPSTEMFASSHSIPLKTFVALLDLLNTHSQNLMREIRANKKVLSPIKQVGTPSAAKTSALVTSKTDVLQESPSRRSSRTNIIAAAIAKAPLRQSPRKQLFEGSPTKVVQLPRLVLPGKKRVLRELPSKDSPKKRVAVGAQIDHEMEVDEVMPGTPTKKRKMDSFPKHVSTSSRTPDVSPIKKNAPGISPSLLTPLPQIAPPARVEVVDTPPNPFLDDSLDSDESDNDEPASVHRFRPVYLEYKQWYTRDPRLTRIWKKANNLTNAVNT</sequence>
<evidence type="ECO:0000256" key="1">
    <source>
        <dbReference type="SAM" id="MobiDB-lite"/>
    </source>
</evidence>
<organism evidence="2 3">
    <name type="scientific">Hypholoma sublateritium (strain FD-334 SS-4)</name>
    <dbReference type="NCBI Taxonomy" id="945553"/>
    <lineage>
        <taxon>Eukaryota</taxon>
        <taxon>Fungi</taxon>
        <taxon>Dikarya</taxon>
        <taxon>Basidiomycota</taxon>
        <taxon>Agaricomycotina</taxon>
        <taxon>Agaricomycetes</taxon>
        <taxon>Agaricomycetidae</taxon>
        <taxon>Agaricales</taxon>
        <taxon>Agaricineae</taxon>
        <taxon>Strophariaceae</taxon>
        <taxon>Hypholoma</taxon>
    </lineage>
</organism>
<keyword evidence="3" id="KW-1185">Reference proteome</keyword>
<protein>
    <recommendedName>
        <fullName evidence="4">Origin recognition complex subunit 6</fullName>
    </recommendedName>
</protein>
<reference evidence="3" key="1">
    <citation type="submission" date="2014-04" db="EMBL/GenBank/DDBJ databases">
        <title>Evolutionary Origins and Diversification of the Mycorrhizal Mutualists.</title>
        <authorList>
            <consortium name="DOE Joint Genome Institute"/>
            <consortium name="Mycorrhizal Genomics Consortium"/>
            <person name="Kohler A."/>
            <person name="Kuo A."/>
            <person name="Nagy L.G."/>
            <person name="Floudas D."/>
            <person name="Copeland A."/>
            <person name="Barry K.W."/>
            <person name="Cichocki N."/>
            <person name="Veneault-Fourrey C."/>
            <person name="LaButti K."/>
            <person name="Lindquist E.A."/>
            <person name="Lipzen A."/>
            <person name="Lundell T."/>
            <person name="Morin E."/>
            <person name="Murat C."/>
            <person name="Riley R."/>
            <person name="Ohm R."/>
            <person name="Sun H."/>
            <person name="Tunlid A."/>
            <person name="Henrissat B."/>
            <person name="Grigoriev I.V."/>
            <person name="Hibbett D.S."/>
            <person name="Martin F."/>
        </authorList>
    </citation>
    <scope>NUCLEOTIDE SEQUENCE [LARGE SCALE GENOMIC DNA]</scope>
    <source>
        <strain evidence="3">FD-334 SS-4</strain>
    </source>
</reference>
<dbReference type="AlphaFoldDB" id="A0A0D2L7V6"/>
<accession>A0A0D2L7V6</accession>
<dbReference type="EMBL" id="KN817544">
    <property type="protein sequence ID" value="KJA23237.1"/>
    <property type="molecule type" value="Genomic_DNA"/>
</dbReference>
<dbReference type="Proteomes" id="UP000054270">
    <property type="component" value="Unassembled WGS sequence"/>
</dbReference>
<evidence type="ECO:0008006" key="4">
    <source>
        <dbReference type="Google" id="ProtNLM"/>
    </source>
</evidence>
<proteinExistence type="predicted"/>
<name>A0A0D2L7V6_HYPSF</name>
<dbReference type="STRING" id="945553.A0A0D2L7V6"/>
<feature type="compositionally biased region" description="Acidic residues" evidence="1">
    <location>
        <begin position="375"/>
        <end position="386"/>
    </location>
</feature>
<feature type="region of interest" description="Disordered" evidence="1">
    <location>
        <begin position="310"/>
        <end position="339"/>
    </location>
</feature>
<dbReference type="OrthoDB" id="3358956at2759"/>
<gene>
    <name evidence="2" type="ORF">HYPSUDRAFT_215290</name>
</gene>
<evidence type="ECO:0000313" key="3">
    <source>
        <dbReference type="Proteomes" id="UP000054270"/>
    </source>
</evidence>